<protein>
    <recommendedName>
        <fullName evidence="4">EF-hand domain-containing protein</fullName>
    </recommendedName>
</protein>
<dbReference type="Proteomes" id="UP000239563">
    <property type="component" value="Chromosome XVI"/>
</dbReference>
<proteinExistence type="predicted"/>
<accession>A0A2N8UK33</accession>
<dbReference type="AlphaFoldDB" id="A0A2N8UK33"/>
<dbReference type="InterPro" id="IPR047141">
    <property type="entry name" value="Stealth"/>
</dbReference>
<dbReference type="EMBL" id="LT795069">
    <property type="protein sequence ID" value="SJX65295.1"/>
    <property type="molecule type" value="Genomic_DNA"/>
</dbReference>
<evidence type="ECO:0008006" key="4">
    <source>
        <dbReference type="Google" id="ProtNLM"/>
    </source>
</evidence>
<gene>
    <name evidence="2" type="ORF">SRS1_16118</name>
</gene>
<reference evidence="2 3" key="1">
    <citation type="submission" date="2017-02" db="EMBL/GenBank/DDBJ databases">
        <authorList>
            <person name="Peterson S.W."/>
        </authorList>
    </citation>
    <scope>NUCLEOTIDE SEQUENCE [LARGE SCALE GENOMIC DNA]</scope>
    <source>
        <strain evidence="2 3">SRS1_H2-8</strain>
    </source>
</reference>
<evidence type="ECO:0000313" key="3">
    <source>
        <dbReference type="Proteomes" id="UP000239563"/>
    </source>
</evidence>
<dbReference type="GO" id="GO:0046835">
    <property type="term" value="P:carbohydrate phosphorylation"/>
    <property type="evidence" value="ECO:0007669"/>
    <property type="project" value="TreeGrafter"/>
</dbReference>
<dbReference type="PANTHER" id="PTHR24045:SF0">
    <property type="entry name" value="N-ACETYLGLUCOSAMINE-1-PHOSPHOTRANSFERASE SUBUNITS ALPHA_BETA"/>
    <property type="match status" value="1"/>
</dbReference>
<name>A0A2N8UK33_9BASI</name>
<evidence type="ECO:0000256" key="1">
    <source>
        <dbReference type="ARBA" id="ARBA00022679"/>
    </source>
</evidence>
<dbReference type="GO" id="GO:0003976">
    <property type="term" value="F:UDP-N-acetylglucosamine-lysosomal-enzyme N-acetylglucosaminephosphotransferase activity"/>
    <property type="evidence" value="ECO:0007669"/>
    <property type="project" value="TreeGrafter"/>
</dbReference>
<keyword evidence="1" id="KW-0808">Transferase</keyword>
<dbReference type="GO" id="GO:0005794">
    <property type="term" value="C:Golgi apparatus"/>
    <property type="evidence" value="ECO:0007669"/>
    <property type="project" value="TreeGrafter"/>
</dbReference>
<dbReference type="PANTHER" id="PTHR24045">
    <property type="match status" value="1"/>
</dbReference>
<sequence length="666" mass="72494">MSPAGMRFPQGTRSFRTRFVLLALPASIVLLLLTSAFYWRGLSSQRTSEHFNSKSVPSPSEWTGEQQQRRERCWAQWVSTGNVCRDPPHYWSRQDRLDLVWTWNNASATSTSSSSAHSSQSHSASSDLLRYSFRSAQRYMQSGFGTVTLLTPDVAMAASSDSATCTHAYTDSHGIPHTGQRPCWLSTADAVYEPPSLLHHSQVACADESGLDKDICSHASTVTAADALLLAAVAPELTEVRLAVSPHHIFAAPVSSSDFWSPLYGSIFRLSADAEADDIPTTNPDAVGTLAEDAPIIRANALLDRRFGSRPRRKLLDLPQPFSKAIVAELQQAWPNHLGRSSTTSARNLIDLATLHAHYMAERHREALLWSFLVAKHDRDADGVYSSQEATALLRDLGVNDVHKPTFPVVSVPIRSSVDKSTVASNLRRASLTAGLSHQFLQSSIDGSAMYVPRPSAGSVLGSGNVGSDANAAGQANDTIACQLETECVEPLLVAGGKPSVSEFFSRVAYLAPVCGDCMLMHLVGKSGLQGLSAFLPDEELVMPSLASLPSPSTFEQVDVSIKPSSGNGEKRRLDVVAGLLARYTHSVIIEETFVTPHMPNRSATAESLSTLEFFNVSSVFGFKQHGSASPEPRAEDAWIWIKYVRAWLSVRYPLAMRFESHTTEL</sequence>
<organism evidence="2 3">
    <name type="scientific">Sporisorium reilianum f. sp. reilianum</name>
    <dbReference type="NCBI Taxonomy" id="72559"/>
    <lineage>
        <taxon>Eukaryota</taxon>
        <taxon>Fungi</taxon>
        <taxon>Dikarya</taxon>
        <taxon>Basidiomycota</taxon>
        <taxon>Ustilaginomycotina</taxon>
        <taxon>Ustilaginomycetes</taxon>
        <taxon>Ustilaginales</taxon>
        <taxon>Ustilaginaceae</taxon>
        <taxon>Sporisorium</taxon>
    </lineage>
</organism>
<evidence type="ECO:0000313" key="2">
    <source>
        <dbReference type="EMBL" id="SJX65295.1"/>
    </source>
</evidence>